<keyword evidence="4 12" id="KW-1133">Transmembrane helix</keyword>
<dbReference type="GO" id="GO:0043410">
    <property type="term" value="P:positive regulation of MAPK cascade"/>
    <property type="evidence" value="ECO:0007669"/>
    <property type="project" value="TreeGrafter"/>
</dbReference>
<keyword evidence="5 10" id="KW-0297">G-protein coupled receptor</keyword>
<keyword evidence="7" id="KW-1015">Disulfide bond</keyword>
<comment type="subcellular location">
    <subcellularLocation>
        <location evidence="1">Cell membrane</location>
        <topology evidence="1">Multi-pass membrane protein</topology>
    </subcellularLocation>
</comment>
<dbReference type="PROSITE" id="PS00237">
    <property type="entry name" value="G_PROTEIN_RECEP_F1_1"/>
    <property type="match status" value="2"/>
</dbReference>
<feature type="transmembrane region" description="Helical" evidence="12">
    <location>
        <begin position="288"/>
        <end position="307"/>
    </location>
</feature>
<dbReference type="InterPro" id="IPR017452">
    <property type="entry name" value="GPCR_Rhodpsn_7TM"/>
</dbReference>
<dbReference type="Proteomes" id="UP000095280">
    <property type="component" value="Unplaced"/>
</dbReference>
<feature type="transmembrane region" description="Helical" evidence="12">
    <location>
        <begin position="379"/>
        <end position="397"/>
    </location>
</feature>
<sequence length="438" mass="49820">WIANLANHKSIGIEWIANLVKHKIIDQTLIPIASSFTGIHLCDLWICFDILCCTASILHLVGIAVDRYWAVTNVDYIRVRTGKRIGLMIVAVQIHPHGRASPNSNRKRHIAQSMRTLCTPIFLYRRGLLPADATARKRIRKKAFKGQNKAIQLVQNQQRQESNLGTPQADDLPEAEQGPQQQQQTTSFIKSSGKAKLQKLKKFKQQQQHNGDRHGDSHPEERRLTPQSKAAHQREKLEHKRERKAARTLAIITGCFLICWIPFFLRATVCPFCADLCFELIPDSGHSFILWLGYMNSLLNPVIYTIFSPDFRNAFSKILFGRYHRRGYRSNGIHLCDLWICFDILCCTASILHLVGIAVDRYWAVTNVDYIRVRTGKRIGLMIVAVWVISLAISLPARFTLTDELRRTQIANGTCAINEDTVYTIFSTVGPSTCRCCL</sequence>
<keyword evidence="2" id="KW-1003">Cell membrane</keyword>
<evidence type="ECO:0000256" key="12">
    <source>
        <dbReference type="SAM" id="Phobius"/>
    </source>
</evidence>
<dbReference type="PRINTS" id="PR00237">
    <property type="entry name" value="GPCRRHODOPSN"/>
</dbReference>
<keyword evidence="3 10" id="KW-0812">Transmembrane</keyword>
<evidence type="ECO:0000256" key="3">
    <source>
        <dbReference type="ARBA" id="ARBA00022692"/>
    </source>
</evidence>
<dbReference type="GO" id="GO:0071880">
    <property type="term" value="P:adenylate cyclase-activating adrenergic receptor signaling pathway"/>
    <property type="evidence" value="ECO:0007669"/>
    <property type="project" value="TreeGrafter"/>
</dbReference>
<dbReference type="InterPro" id="IPR000276">
    <property type="entry name" value="GPCR_Rhodpsn"/>
</dbReference>
<dbReference type="PANTHER" id="PTHR24248:SF125">
    <property type="entry name" value="DOPAMINE D2-LIKE RECEPTOR"/>
    <property type="match status" value="1"/>
</dbReference>
<evidence type="ECO:0000256" key="6">
    <source>
        <dbReference type="ARBA" id="ARBA00023136"/>
    </source>
</evidence>
<evidence type="ECO:0000256" key="7">
    <source>
        <dbReference type="ARBA" id="ARBA00023157"/>
    </source>
</evidence>
<dbReference type="Pfam" id="PF00001">
    <property type="entry name" value="7tm_1"/>
    <property type="match status" value="3"/>
</dbReference>
<evidence type="ECO:0000256" key="8">
    <source>
        <dbReference type="ARBA" id="ARBA00023170"/>
    </source>
</evidence>
<feature type="domain" description="G-protein coupled receptors family 1 profile" evidence="13">
    <location>
        <begin position="335"/>
        <end position="438"/>
    </location>
</feature>
<dbReference type="GO" id="GO:0005886">
    <property type="term" value="C:plasma membrane"/>
    <property type="evidence" value="ECO:0007669"/>
    <property type="project" value="UniProtKB-SubCell"/>
</dbReference>
<dbReference type="AlphaFoldDB" id="A0A1I8ISB1"/>
<keyword evidence="6 12" id="KW-0472">Membrane</keyword>
<feature type="compositionally biased region" description="Polar residues" evidence="11">
    <location>
        <begin position="154"/>
        <end position="166"/>
    </location>
</feature>
<keyword evidence="9 10" id="KW-0807">Transducer</keyword>
<dbReference type="PANTHER" id="PTHR24248">
    <property type="entry name" value="ADRENERGIC RECEPTOR-RELATED G-PROTEIN COUPLED RECEPTOR"/>
    <property type="match status" value="1"/>
</dbReference>
<name>A0A1I8ISB1_9PLAT</name>
<feature type="transmembrane region" description="Helical" evidence="12">
    <location>
        <begin position="335"/>
        <end position="359"/>
    </location>
</feature>
<evidence type="ECO:0000256" key="2">
    <source>
        <dbReference type="ARBA" id="ARBA00022475"/>
    </source>
</evidence>
<comment type="similarity">
    <text evidence="10">Belongs to the G-protein coupled receptor 1 family.</text>
</comment>
<proteinExistence type="inferred from homology"/>
<accession>A0A1I8ISB1</accession>
<dbReference type="WBParaSite" id="maker-uti_cns_0015439-snap-gene-0.1-mRNA-1">
    <property type="protein sequence ID" value="maker-uti_cns_0015439-snap-gene-0.1-mRNA-1"/>
    <property type="gene ID" value="maker-uti_cns_0015439-snap-gene-0.1"/>
</dbReference>
<evidence type="ECO:0000259" key="13">
    <source>
        <dbReference type="PROSITE" id="PS50262"/>
    </source>
</evidence>
<reference evidence="15" key="1">
    <citation type="submission" date="2016-11" db="UniProtKB">
        <authorList>
            <consortium name="WormBaseParasite"/>
        </authorList>
    </citation>
    <scope>IDENTIFICATION</scope>
</reference>
<evidence type="ECO:0000256" key="1">
    <source>
        <dbReference type="ARBA" id="ARBA00004651"/>
    </source>
</evidence>
<organism evidence="14 15">
    <name type="scientific">Macrostomum lignano</name>
    <dbReference type="NCBI Taxonomy" id="282301"/>
    <lineage>
        <taxon>Eukaryota</taxon>
        <taxon>Metazoa</taxon>
        <taxon>Spiralia</taxon>
        <taxon>Lophotrochozoa</taxon>
        <taxon>Platyhelminthes</taxon>
        <taxon>Rhabditophora</taxon>
        <taxon>Macrostomorpha</taxon>
        <taxon>Macrostomida</taxon>
        <taxon>Macrostomidae</taxon>
        <taxon>Macrostomum</taxon>
    </lineage>
</organism>
<feature type="domain" description="G-protein coupled receptors family 1 profile" evidence="13">
    <location>
        <begin position="1"/>
        <end position="304"/>
    </location>
</feature>
<feature type="transmembrane region" description="Helical" evidence="12">
    <location>
        <begin position="249"/>
        <end position="268"/>
    </location>
</feature>
<evidence type="ECO:0000256" key="11">
    <source>
        <dbReference type="SAM" id="MobiDB-lite"/>
    </source>
</evidence>
<evidence type="ECO:0000256" key="5">
    <source>
        <dbReference type="ARBA" id="ARBA00023040"/>
    </source>
</evidence>
<dbReference type="Gene3D" id="1.20.1070.10">
    <property type="entry name" value="Rhodopsin 7-helix transmembrane proteins"/>
    <property type="match status" value="3"/>
</dbReference>
<keyword evidence="8 10" id="KW-0675">Receptor</keyword>
<feature type="region of interest" description="Disordered" evidence="11">
    <location>
        <begin position="154"/>
        <end position="239"/>
    </location>
</feature>
<feature type="compositionally biased region" description="Basic and acidic residues" evidence="11">
    <location>
        <begin position="210"/>
        <end position="224"/>
    </location>
</feature>
<evidence type="ECO:0000313" key="15">
    <source>
        <dbReference type="WBParaSite" id="maker-uti_cns_0015439-snap-gene-0.1-mRNA-1"/>
    </source>
</evidence>
<keyword evidence="14" id="KW-1185">Reference proteome</keyword>
<evidence type="ECO:0000256" key="9">
    <source>
        <dbReference type="ARBA" id="ARBA00023224"/>
    </source>
</evidence>
<dbReference type="PROSITE" id="PS50262">
    <property type="entry name" value="G_PROTEIN_RECEP_F1_2"/>
    <property type="match status" value="2"/>
</dbReference>
<evidence type="ECO:0000256" key="10">
    <source>
        <dbReference type="RuleBase" id="RU000688"/>
    </source>
</evidence>
<dbReference type="GO" id="GO:0004993">
    <property type="term" value="F:G protein-coupled serotonin receptor activity"/>
    <property type="evidence" value="ECO:0007669"/>
    <property type="project" value="UniProtKB-ARBA"/>
</dbReference>
<evidence type="ECO:0000256" key="4">
    <source>
        <dbReference type="ARBA" id="ARBA00022989"/>
    </source>
</evidence>
<dbReference type="SUPFAM" id="SSF81321">
    <property type="entry name" value="Family A G protein-coupled receptor-like"/>
    <property type="match status" value="2"/>
</dbReference>
<evidence type="ECO:0000313" key="14">
    <source>
        <dbReference type="Proteomes" id="UP000095280"/>
    </source>
</evidence>
<protein>
    <submittedName>
        <fullName evidence="15">G_PROTEIN_RECEP_F1_2 domain-containing protein</fullName>
    </submittedName>
</protein>